<proteinExistence type="predicted"/>
<dbReference type="KEGG" id="vg:80539390"/>
<sequence length="176" mass="20009">MSLSNLQINDTMKITTNEKPKSGVCELYKNKPPSVDKVWNYKTLLPTSCGEENINVTTMTLQHQNPHEHTEAIMIKLKTDLLKKDKMLSHRASEIRSLNAAFKNADDKLNNLEEVNKLLNKNLCVANDKLITYSEALVSSNKNLMEVNINMTRLATRMFDMVQDVVNPQKTTTSEL</sequence>
<name>A0AAE7MLA8_9BBAC</name>
<dbReference type="Proteomes" id="UP000829694">
    <property type="component" value="Segment"/>
</dbReference>
<protein>
    <submittedName>
        <fullName evidence="2">Bro</fullName>
    </submittedName>
</protein>
<evidence type="ECO:0000313" key="3">
    <source>
        <dbReference type="Proteomes" id="UP000829694"/>
    </source>
</evidence>
<keyword evidence="3" id="KW-1185">Reference proteome</keyword>
<organism evidence="2 3">
    <name type="scientific">Matsumuraeses phaseoli granulovirus</name>
    <dbReference type="NCBI Taxonomy" id="2760664"/>
    <lineage>
        <taxon>Viruses</taxon>
        <taxon>Viruses incertae sedis</taxon>
        <taxon>Naldaviricetes</taxon>
        <taxon>Lefavirales</taxon>
        <taxon>Baculoviridae</taxon>
        <taxon>Betabaculovirus</taxon>
        <taxon>Betabaculovirus maphaseoli</taxon>
    </lineage>
</organism>
<dbReference type="RefSeq" id="YP_010800744.1">
    <property type="nucleotide sequence ID" value="NC_076905.1"/>
</dbReference>
<reference evidence="2" key="1">
    <citation type="journal article" date="2020" name="Viruses">
        <title>Genome Analysis of a Novel Clade b Betabaculovirus Isolated from the Legume Pest Matsumuraeses phaseoli (Lepidoptera: Tortricidae).</title>
        <authorList>
            <person name="Shu R."/>
            <person name="Meng Q."/>
            <person name="Miao L."/>
            <person name="Liang H."/>
            <person name="Chen J."/>
            <person name="Xu Y."/>
            <person name="Cheng L."/>
            <person name="Jin W."/>
            <person name="Qin Q."/>
            <person name="Zhang H."/>
        </authorList>
    </citation>
    <scope>NUCLEOTIDE SEQUENCE</scope>
    <source>
        <strain evidence="2">IOZ01</strain>
    </source>
</reference>
<gene>
    <name evidence="2" type="primary">bro</name>
    <name evidence="2" type="ORF">H4Q86_026</name>
</gene>
<accession>A0AAE7MLA8</accession>
<evidence type="ECO:0000256" key="1">
    <source>
        <dbReference type="SAM" id="Coils"/>
    </source>
</evidence>
<keyword evidence="1" id="KW-0175">Coiled coil</keyword>
<dbReference type="EMBL" id="MT844067">
    <property type="protein sequence ID" value="QOD39989.1"/>
    <property type="molecule type" value="Genomic_DNA"/>
</dbReference>
<dbReference type="GeneID" id="80539390"/>
<evidence type="ECO:0000313" key="2">
    <source>
        <dbReference type="EMBL" id="QOD39989.1"/>
    </source>
</evidence>
<feature type="coiled-coil region" evidence="1">
    <location>
        <begin position="95"/>
        <end position="122"/>
    </location>
</feature>